<organism evidence="2 3">
    <name type="scientific">Nocardiopsis coralli</name>
    <dbReference type="NCBI Taxonomy" id="2772213"/>
    <lineage>
        <taxon>Bacteria</taxon>
        <taxon>Bacillati</taxon>
        <taxon>Actinomycetota</taxon>
        <taxon>Actinomycetes</taxon>
        <taxon>Streptosporangiales</taxon>
        <taxon>Nocardiopsidaceae</taxon>
        <taxon>Nocardiopsis</taxon>
    </lineage>
</organism>
<name>A0ABR9PAW4_9ACTN</name>
<keyword evidence="3" id="KW-1185">Reference proteome</keyword>
<gene>
    <name evidence="2" type="ORF">IDM40_20105</name>
</gene>
<dbReference type="EMBL" id="JADBGI010000019">
    <property type="protein sequence ID" value="MBE3000979.1"/>
    <property type="molecule type" value="Genomic_DNA"/>
</dbReference>
<evidence type="ECO:0000313" key="2">
    <source>
        <dbReference type="EMBL" id="MBE3000979.1"/>
    </source>
</evidence>
<proteinExistence type="predicted"/>
<evidence type="ECO:0000313" key="3">
    <source>
        <dbReference type="Proteomes" id="UP000806528"/>
    </source>
</evidence>
<comment type="caution">
    <text evidence="2">The sequence shown here is derived from an EMBL/GenBank/DDBJ whole genome shotgun (WGS) entry which is preliminary data.</text>
</comment>
<feature type="signal peptide" evidence="1">
    <location>
        <begin position="1"/>
        <end position="34"/>
    </location>
</feature>
<feature type="chain" id="PRO_5047210231" evidence="1">
    <location>
        <begin position="35"/>
        <end position="69"/>
    </location>
</feature>
<sequence>MEDAVFRSARGARSALITTVSAAALALAAAPAAAQDEPLDEHEAEVAAEALGVTEQVVTEILTPRSWSV</sequence>
<reference evidence="2 3" key="1">
    <citation type="submission" date="2020-09" db="EMBL/GenBank/DDBJ databases">
        <title>Diversity and distribution of actinomycetes associated with coral in the coast of Hainan.</title>
        <authorList>
            <person name="Li F."/>
        </authorList>
    </citation>
    <scope>NUCLEOTIDE SEQUENCE [LARGE SCALE GENOMIC DNA]</scope>
    <source>
        <strain evidence="2 3">HNM0947</strain>
    </source>
</reference>
<protein>
    <submittedName>
        <fullName evidence="2">Uncharacterized protein</fullName>
    </submittedName>
</protein>
<dbReference type="RefSeq" id="WP_193123577.1">
    <property type="nucleotide sequence ID" value="NZ_JADBGI010000019.1"/>
</dbReference>
<dbReference type="Proteomes" id="UP000806528">
    <property type="component" value="Unassembled WGS sequence"/>
</dbReference>
<keyword evidence="1" id="KW-0732">Signal</keyword>
<evidence type="ECO:0000256" key="1">
    <source>
        <dbReference type="SAM" id="SignalP"/>
    </source>
</evidence>
<accession>A0ABR9PAW4</accession>